<accession>A0AAW6IDF3</accession>
<dbReference type="RefSeq" id="WP_195485649.1">
    <property type="nucleotide sequence ID" value="NZ_CAKWDQ010000209.1"/>
</dbReference>
<comment type="caution">
    <text evidence="2">The sequence shown here is derived from an EMBL/GenBank/DDBJ whole genome shotgun (WGS) entry which is preliminary data.</text>
</comment>
<dbReference type="EMBL" id="JAQPYX010000198">
    <property type="protein sequence ID" value="MDC7151636.1"/>
    <property type="molecule type" value="Genomic_DNA"/>
</dbReference>
<dbReference type="InterPro" id="IPR035093">
    <property type="entry name" value="RelE/ParE_toxin_dom_sf"/>
</dbReference>
<dbReference type="SUPFAM" id="SSF143011">
    <property type="entry name" value="RelE-like"/>
    <property type="match status" value="1"/>
</dbReference>
<gene>
    <name evidence="2" type="ORF">PQG89_19835</name>
</gene>
<evidence type="ECO:0000313" key="2">
    <source>
        <dbReference type="EMBL" id="MDC7151636.1"/>
    </source>
</evidence>
<dbReference type="Gene3D" id="3.30.2310.20">
    <property type="entry name" value="RelE-like"/>
    <property type="match status" value="1"/>
</dbReference>
<proteinExistence type="predicted"/>
<dbReference type="InterPro" id="IPR007712">
    <property type="entry name" value="RelE/ParE_toxin"/>
</dbReference>
<evidence type="ECO:0000313" key="3">
    <source>
        <dbReference type="Proteomes" id="UP001213646"/>
    </source>
</evidence>
<keyword evidence="1" id="KW-1277">Toxin-antitoxin system</keyword>
<evidence type="ECO:0000256" key="1">
    <source>
        <dbReference type="ARBA" id="ARBA00022649"/>
    </source>
</evidence>
<organism evidence="2 3">
    <name type="scientific">Parabacteroides johnsonii</name>
    <dbReference type="NCBI Taxonomy" id="387661"/>
    <lineage>
        <taxon>Bacteria</taxon>
        <taxon>Pseudomonadati</taxon>
        <taxon>Bacteroidota</taxon>
        <taxon>Bacteroidia</taxon>
        <taxon>Bacteroidales</taxon>
        <taxon>Tannerellaceae</taxon>
        <taxon>Parabacteroides</taxon>
    </lineage>
</organism>
<name>A0AAW6IDF3_9BACT</name>
<reference evidence="2" key="1">
    <citation type="submission" date="2023-01" db="EMBL/GenBank/DDBJ databases">
        <title>Exploring GABA producing Bacteroides strains toward improving mental health.</title>
        <authorList>
            <person name="Yousuf B."/>
            <person name="Bouhlel N.E."/>
            <person name="Mottawea W."/>
            <person name="Hammami R."/>
        </authorList>
    </citation>
    <scope>NUCLEOTIDE SEQUENCE</scope>
    <source>
        <strain evidence="2">UO.H1047</strain>
    </source>
</reference>
<dbReference type="Proteomes" id="UP001213646">
    <property type="component" value="Unassembled WGS sequence"/>
</dbReference>
<sequence>MVNRIVWLPVAQRNLKSIYKFISKKSVRAAIKIHNKILDAVEPLLYFPQMAPIESLLEDRDKVYRALVVDKYKIVYYVENNIIYIAAVWDCRQNTEKLKKRINH</sequence>
<dbReference type="Pfam" id="PF05016">
    <property type="entry name" value="ParE_toxin"/>
    <property type="match status" value="1"/>
</dbReference>
<protein>
    <submittedName>
        <fullName evidence="2">Type II toxin-antitoxin system RelE/ParE family toxin</fullName>
    </submittedName>
</protein>
<dbReference type="AlphaFoldDB" id="A0AAW6IDF3"/>